<keyword evidence="2" id="KW-0812">Transmembrane</keyword>
<dbReference type="Gene3D" id="1.10.3730.20">
    <property type="match status" value="1"/>
</dbReference>
<comment type="similarity">
    <text evidence="1">Belongs to the EamA transporter family.</text>
</comment>
<gene>
    <name evidence="4" type="ORF">ACFSKW_30565</name>
</gene>
<dbReference type="EMBL" id="JBHUFV010000047">
    <property type="protein sequence ID" value="MFD1935823.1"/>
    <property type="molecule type" value="Genomic_DNA"/>
</dbReference>
<dbReference type="PANTHER" id="PTHR22911:SF79">
    <property type="entry name" value="MOBA-LIKE NTP TRANSFERASE DOMAIN-CONTAINING PROTEIN"/>
    <property type="match status" value="1"/>
</dbReference>
<proteinExistence type="inferred from homology"/>
<accession>A0ABW4T1J5</accession>
<dbReference type="PANTHER" id="PTHR22911">
    <property type="entry name" value="ACYL-MALONYL CONDENSING ENZYME-RELATED"/>
    <property type="match status" value="1"/>
</dbReference>
<evidence type="ECO:0000256" key="1">
    <source>
        <dbReference type="ARBA" id="ARBA00007362"/>
    </source>
</evidence>
<keyword evidence="2" id="KW-1133">Transmembrane helix</keyword>
<feature type="transmembrane region" description="Helical" evidence="2">
    <location>
        <begin position="120"/>
        <end position="137"/>
    </location>
</feature>
<name>A0ABW4T1J5_9ACTN</name>
<dbReference type="Pfam" id="PF00892">
    <property type="entry name" value="EamA"/>
    <property type="match status" value="2"/>
</dbReference>
<evidence type="ECO:0000313" key="4">
    <source>
        <dbReference type="EMBL" id="MFD1935823.1"/>
    </source>
</evidence>
<dbReference type="InterPro" id="IPR037185">
    <property type="entry name" value="EmrE-like"/>
</dbReference>
<organism evidence="4 5">
    <name type="scientific">Nonomuraea mangrovi</name>
    <dbReference type="NCBI Taxonomy" id="2316207"/>
    <lineage>
        <taxon>Bacteria</taxon>
        <taxon>Bacillati</taxon>
        <taxon>Actinomycetota</taxon>
        <taxon>Actinomycetes</taxon>
        <taxon>Streptosporangiales</taxon>
        <taxon>Streptosporangiaceae</taxon>
        <taxon>Nonomuraea</taxon>
    </lineage>
</organism>
<feature type="transmembrane region" description="Helical" evidence="2">
    <location>
        <begin position="219"/>
        <end position="237"/>
    </location>
</feature>
<evidence type="ECO:0000256" key="2">
    <source>
        <dbReference type="SAM" id="Phobius"/>
    </source>
</evidence>
<evidence type="ECO:0000259" key="3">
    <source>
        <dbReference type="Pfam" id="PF00892"/>
    </source>
</evidence>
<feature type="transmembrane region" description="Helical" evidence="2">
    <location>
        <begin position="187"/>
        <end position="207"/>
    </location>
</feature>
<feature type="transmembrane region" description="Helical" evidence="2">
    <location>
        <begin position="91"/>
        <end position="113"/>
    </location>
</feature>
<feature type="transmembrane region" description="Helical" evidence="2">
    <location>
        <begin position="37"/>
        <end position="56"/>
    </location>
</feature>
<sequence>MTQVSVRRGVLYVSVAAAAWGTGGAAGSLLFQSAGLGPVGVSLWRYLLGAVFLVTLVRRRPSLHSRMLLVGAGMAVYQTAYFGAISFSGVAVATVVTMGATPVFTALGGRLFLRERLDRVGAVCVAAALVGLVLLTAETVFGGADDPARGTAIGDGGTPAGIGFGLVSAAGYAAVTLHSRRHHDDPYGTAVGGFGVGALCLAPFALFDGFLPQVTLPTIGLLVYLGAVPTALAYGLYFRSLSALKATTVSVISLGEAVGAAALGVLVFGERLTLLTAAGCLVLLAAVIILSVHERG</sequence>
<comment type="caution">
    <text evidence="4">The sequence shown here is derived from an EMBL/GenBank/DDBJ whole genome shotgun (WGS) entry which is preliminary data.</text>
</comment>
<evidence type="ECO:0000313" key="5">
    <source>
        <dbReference type="Proteomes" id="UP001597368"/>
    </source>
</evidence>
<protein>
    <submittedName>
        <fullName evidence="4">DMT family transporter</fullName>
    </submittedName>
</protein>
<feature type="transmembrane region" description="Helical" evidence="2">
    <location>
        <begin position="68"/>
        <end position="85"/>
    </location>
</feature>
<feature type="domain" description="EamA" evidence="3">
    <location>
        <begin position="161"/>
        <end position="291"/>
    </location>
</feature>
<feature type="domain" description="EamA" evidence="3">
    <location>
        <begin position="8"/>
        <end position="136"/>
    </location>
</feature>
<feature type="transmembrane region" description="Helical" evidence="2">
    <location>
        <begin position="274"/>
        <end position="292"/>
    </location>
</feature>
<dbReference type="InterPro" id="IPR000620">
    <property type="entry name" value="EamA_dom"/>
</dbReference>
<feature type="transmembrane region" description="Helical" evidence="2">
    <location>
        <begin position="249"/>
        <end position="268"/>
    </location>
</feature>
<keyword evidence="5" id="KW-1185">Reference proteome</keyword>
<feature type="transmembrane region" description="Helical" evidence="2">
    <location>
        <begin position="157"/>
        <end position="175"/>
    </location>
</feature>
<reference evidence="5" key="1">
    <citation type="journal article" date="2019" name="Int. J. Syst. Evol. Microbiol.">
        <title>The Global Catalogue of Microorganisms (GCM) 10K type strain sequencing project: providing services to taxonomists for standard genome sequencing and annotation.</title>
        <authorList>
            <consortium name="The Broad Institute Genomics Platform"/>
            <consortium name="The Broad Institute Genome Sequencing Center for Infectious Disease"/>
            <person name="Wu L."/>
            <person name="Ma J."/>
        </authorList>
    </citation>
    <scope>NUCLEOTIDE SEQUENCE [LARGE SCALE GENOMIC DNA]</scope>
    <source>
        <strain evidence="5">ICMP 6774ER</strain>
    </source>
</reference>
<dbReference type="SUPFAM" id="SSF103481">
    <property type="entry name" value="Multidrug resistance efflux transporter EmrE"/>
    <property type="match status" value="2"/>
</dbReference>
<dbReference type="RefSeq" id="WP_379575938.1">
    <property type="nucleotide sequence ID" value="NZ_JBHUFV010000047.1"/>
</dbReference>
<feature type="transmembrane region" description="Helical" evidence="2">
    <location>
        <begin position="9"/>
        <end position="31"/>
    </location>
</feature>
<keyword evidence="2" id="KW-0472">Membrane</keyword>
<dbReference type="Proteomes" id="UP001597368">
    <property type="component" value="Unassembled WGS sequence"/>
</dbReference>